<dbReference type="PROSITE" id="PS50084">
    <property type="entry name" value="KH_TYPE_1"/>
    <property type="match status" value="5"/>
</dbReference>
<dbReference type="PANTHER" id="PTHR10288">
    <property type="entry name" value="KH DOMAIN CONTAINING RNA BINDING PROTEIN"/>
    <property type="match status" value="1"/>
</dbReference>
<evidence type="ECO:0000313" key="6">
    <source>
        <dbReference type="Proteomes" id="UP001141806"/>
    </source>
</evidence>
<keyword evidence="1" id="KW-0677">Repeat</keyword>
<keyword evidence="6" id="KW-1185">Reference proteome</keyword>
<dbReference type="OrthoDB" id="442947at2759"/>
<dbReference type="CDD" id="cd22460">
    <property type="entry name" value="KH-I_PEPPER_rpt2_like"/>
    <property type="match status" value="2"/>
</dbReference>
<feature type="region of interest" description="Disordered" evidence="3">
    <location>
        <begin position="542"/>
        <end position="569"/>
    </location>
</feature>
<feature type="region of interest" description="Disordered" evidence="3">
    <location>
        <begin position="253"/>
        <end position="295"/>
    </location>
</feature>
<feature type="domain" description="K Homology" evidence="4">
    <location>
        <begin position="305"/>
        <end position="378"/>
    </location>
</feature>
<feature type="domain" description="K Homology" evidence="4">
    <location>
        <begin position="583"/>
        <end position="653"/>
    </location>
</feature>
<dbReference type="GO" id="GO:0003723">
    <property type="term" value="F:RNA binding"/>
    <property type="evidence" value="ECO:0007669"/>
    <property type="project" value="UniProtKB-UniRule"/>
</dbReference>
<evidence type="ECO:0000256" key="3">
    <source>
        <dbReference type="SAM" id="MobiDB-lite"/>
    </source>
</evidence>
<feature type="region of interest" description="Disordered" evidence="3">
    <location>
        <begin position="16"/>
        <end position="46"/>
    </location>
</feature>
<evidence type="ECO:0000256" key="2">
    <source>
        <dbReference type="PROSITE-ProRule" id="PRU00117"/>
    </source>
</evidence>
<name>A0A9Q0HFX5_9MAGN</name>
<dbReference type="AlphaFoldDB" id="A0A9Q0HFX5"/>
<dbReference type="InterPro" id="IPR004088">
    <property type="entry name" value="KH_dom_type_1"/>
</dbReference>
<organism evidence="5 6">
    <name type="scientific">Protea cynaroides</name>
    <dbReference type="NCBI Taxonomy" id="273540"/>
    <lineage>
        <taxon>Eukaryota</taxon>
        <taxon>Viridiplantae</taxon>
        <taxon>Streptophyta</taxon>
        <taxon>Embryophyta</taxon>
        <taxon>Tracheophyta</taxon>
        <taxon>Spermatophyta</taxon>
        <taxon>Magnoliopsida</taxon>
        <taxon>Proteales</taxon>
        <taxon>Proteaceae</taxon>
        <taxon>Protea</taxon>
    </lineage>
</organism>
<dbReference type="InterPro" id="IPR004087">
    <property type="entry name" value="KH_dom"/>
</dbReference>
<reference evidence="5" key="1">
    <citation type="journal article" date="2023" name="Plant J.">
        <title>The genome of the king protea, Protea cynaroides.</title>
        <authorList>
            <person name="Chang J."/>
            <person name="Duong T.A."/>
            <person name="Schoeman C."/>
            <person name="Ma X."/>
            <person name="Roodt D."/>
            <person name="Barker N."/>
            <person name="Li Z."/>
            <person name="Van de Peer Y."/>
            <person name="Mizrachi E."/>
        </authorList>
    </citation>
    <scope>NUCLEOTIDE SEQUENCE</scope>
    <source>
        <tissue evidence="5">Young leaves</tissue>
    </source>
</reference>
<feature type="domain" description="K Homology" evidence="4">
    <location>
        <begin position="160"/>
        <end position="235"/>
    </location>
</feature>
<dbReference type="Proteomes" id="UP001141806">
    <property type="component" value="Unassembled WGS sequence"/>
</dbReference>
<protein>
    <recommendedName>
        <fullName evidence="4">K Homology domain-containing protein</fullName>
    </recommendedName>
</protein>
<feature type="domain" description="K Homology" evidence="4">
    <location>
        <begin position="393"/>
        <end position="467"/>
    </location>
</feature>
<dbReference type="InterPro" id="IPR036612">
    <property type="entry name" value="KH_dom_type_1_sf"/>
</dbReference>
<dbReference type="CDD" id="cd22459">
    <property type="entry name" value="KH-I_PEPPER_rpt1_like"/>
    <property type="match status" value="1"/>
</dbReference>
<dbReference type="SUPFAM" id="SSF54791">
    <property type="entry name" value="Eukaryotic type KH-domain (KH-domain type I)"/>
    <property type="match status" value="5"/>
</dbReference>
<evidence type="ECO:0000313" key="5">
    <source>
        <dbReference type="EMBL" id="KAJ4964556.1"/>
    </source>
</evidence>
<evidence type="ECO:0000259" key="4">
    <source>
        <dbReference type="SMART" id="SM00322"/>
    </source>
</evidence>
<feature type="compositionally biased region" description="Low complexity" evidence="3">
    <location>
        <begin position="270"/>
        <end position="290"/>
    </location>
</feature>
<keyword evidence="2" id="KW-0694">RNA-binding</keyword>
<dbReference type="Gene3D" id="3.30.1370.10">
    <property type="entry name" value="K Homology domain, type 1"/>
    <property type="match status" value="3"/>
</dbReference>
<dbReference type="Pfam" id="PF00013">
    <property type="entry name" value="KH_1"/>
    <property type="match status" value="5"/>
</dbReference>
<dbReference type="EMBL" id="JAMYWD010000007">
    <property type="protein sequence ID" value="KAJ4964556.1"/>
    <property type="molecule type" value="Genomic_DNA"/>
</dbReference>
<comment type="caution">
    <text evidence="5">The sequence shown here is derived from an EMBL/GenBank/DDBJ whole genome shotgun (WGS) entry which is preliminary data.</text>
</comment>
<gene>
    <name evidence="5" type="ORF">NE237_016405</name>
</gene>
<dbReference type="Gene3D" id="3.30.310.210">
    <property type="match status" value="1"/>
</dbReference>
<sequence length="668" mass="71070">MDGSFLSPPAKRPFYSVSGVHESNPHSSINGAAKRGRRSGSKPFPPPIIVSRGQVPFRLLCNVSKIGGVIGKSGSIVKLFQKETGAKIRVEEAVSDCDERIILIVGSETPKKKIKLKDDKIEDAAGQHEVSPAQEALIKVFDRILDVEAEIDGVFPPGGGVVSCRLLAAANQIGSVMGKGGKIIANIRKDSGVKISILPTEQLPACASPNDEVIQITGDILAVKKALVAVSCRLQTCPPIDKAQSIATRPEAIHHGSFPDPRGEFPPHGSSLLTSTSNSSYSYASRSDPLSTDDRIALDPKKTQQDVSFRLLCSNDKIGGIIGKGGTIVRALQNETGASISCGASVAQSDERVITVSSMENLESSYSPAQNALLRVFTRSVDAGMEKGLESGDSVSACLLVPSNQVGCLLGKGGTIISEMRKVTGAGIRIIGDQVPNCASESDEVVQIFGEFGNVQDGLLQVTSRLRDNLLPSKMLQSSVAGSYSSSAIPEISPYGRVREPTSPRMYPSVGRSHYIDRHTSLTESMDHIGLFHSLDRPPSPRLWTSRTVGGGSPRGITDSGKGLTTHRGGVELGSGSKSVIVTNTTVEIIVPEHVLGSVYGEKGRNLSRLRQISGAKVIVHDPRPGTSNWMVIISGTPEQTQTAQSLLQAFILNGQSSPDHHRSYFDH</sequence>
<dbReference type="SMART" id="SM00322">
    <property type="entry name" value="KH"/>
    <property type="match status" value="5"/>
</dbReference>
<proteinExistence type="predicted"/>
<dbReference type="CDD" id="cd22462">
    <property type="entry name" value="KH-I_HEN4_like_rpt5"/>
    <property type="match status" value="1"/>
</dbReference>
<evidence type="ECO:0000256" key="1">
    <source>
        <dbReference type="ARBA" id="ARBA00022737"/>
    </source>
</evidence>
<feature type="domain" description="K Homology" evidence="4">
    <location>
        <begin position="53"/>
        <end position="126"/>
    </location>
</feature>
<accession>A0A9Q0HFX5</accession>